<comment type="function">
    <text evidence="9">CRISPR (clustered regularly interspaced short palindromic repeat), is an adaptive immune system that provides protection against mobile genetic elements (viruses, transposable elements and conjugative plasmids). CRISPR clusters contain sequences complementary to antecedent mobile elements and target invading nucleic acids. CRISPR clusters are transcribed and processed into CRISPR RNA (crRNA). Functions as a ssRNA-specific endoribonuclease. Involved in the integration of spacer DNA into the CRISPR cassette.</text>
</comment>
<comment type="subunit">
    <text evidence="9">Homodimer, forms a heterotetramer with a Cas1 homodimer.</text>
</comment>
<keyword evidence="6 9" id="KW-0378">Hydrolase</keyword>
<dbReference type="GO" id="GO:0046872">
    <property type="term" value="F:metal ion binding"/>
    <property type="evidence" value="ECO:0007669"/>
    <property type="project" value="UniProtKB-UniRule"/>
</dbReference>
<proteinExistence type="inferred from homology"/>
<dbReference type="GO" id="GO:0043571">
    <property type="term" value="P:maintenance of CRISPR repeat elements"/>
    <property type="evidence" value="ECO:0007669"/>
    <property type="project" value="UniProtKB-UniRule"/>
</dbReference>
<evidence type="ECO:0000256" key="2">
    <source>
        <dbReference type="ARBA" id="ARBA00009959"/>
    </source>
</evidence>
<keyword evidence="8 9" id="KW-0051">Antiviral defense</keyword>
<name>G0GAL0_WINT7</name>
<organism evidence="10 11">
    <name type="scientific">Winmispira thermophila (strain ATCC 700085 / DSM 6578 / Z-1203)</name>
    <name type="common">Spirochaeta thermophila</name>
    <dbReference type="NCBI Taxonomy" id="869211"/>
    <lineage>
        <taxon>Bacteria</taxon>
        <taxon>Pseudomonadati</taxon>
        <taxon>Spirochaetota</taxon>
        <taxon>Spirochaetia</taxon>
        <taxon>Winmispirales</taxon>
        <taxon>Winmispiraceae</taxon>
        <taxon>Winmispira</taxon>
    </lineage>
</organism>
<dbReference type="PANTHER" id="PTHR34405:SF3">
    <property type="entry name" value="CRISPR-ASSOCIATED ENDORIBONUCLEASE CAS2 3"/>
    <property type="match status" value="1"/>
</dbReference>
<reference evidence="10 11" key="1">
    <citation type="submission" date="2011-06" db="EMBL/GenBank/DDBJ databases">
        <title>The complete genome of Spirochaeta thermophila DSM 6578.</title>
        <authorList>
            <consortium name="US DOE Joint Genome Institute (JGI-PGF)"/>
            <person name="Lucas S."/>
            <person name="Lapidus A."/>
            <person name="Bruce D."/>
            <person name="Goodwin L."/>
            <person name="Pitluck S."/>
            <person name="Peters L."/>
            <person name="Kyrpides N."/>
            <person name="Mavromatis K."/>
            <person name="Ivanova N."/>
            <person name="Mikailova N."/>
            <person name="Pagani I."/>
            <person name="Chertkov O."/>
            <person name="Detter J.C."/>
            <person name="Tapia R."/>
            <person name="Han C."/>
            <person name="Land M."/>
            <person name="Hauser L."/>
            <person name="Markowitz V."/>
            <person name="Cheng J.-F."/>
            <person name="Hugenholtz P."/>
            <person name="Woyke T."/>
            <person name="Wu D."/>
            <person name="Spring S."/>
            <person name="Merkhoffer B."/>
            <person name="Schneider S."/>
            <person name="Klenk H.-P."/>
            <person name="Eisen J.A."/>
        </authorList>
    </citation>
    <scope>NUCLEOTIDE SEQUENCE [LARGE SCALE GENOMIC DNA]</scope>
    <source>
        <strain evidence="11">ATCC 700085 / DSM 6578 / Z-1203</strain>
    </source>
</reference>
<dbReference type="Proteomes" id="UP000007254">
    <property type="component" value="Chromosome"/>
</dbReference>
<evidence type="ECO:0000256" key="5">
    <source>
        <dbReference type="ARBA" id="ARBA00022759"/>
    </source>
</evidence>
<comment type="similarity">
    <text evidence="2 9">Belongs to the CRISPR-associated endoribonuclease Cas2 protein family.</text>
</comment>
<evidence type="ECO:0000256" key="1">
    <source>
        <dbReference type="ARBA" id="ARBA00001946"/>
    </source>
</evidence>
<dbReference type="EC" id="3.1.-.-" evidence="9"/>
<dbReference type="Pfam" id="PF09827">
    <property type="entry name" value="CRISPR_Cas2"/>
    <property type="match status" value="1"/>
</dbReference>
<dbReference type="CDD" id="cd09725">
    <property type="entry name" value="Cas2_I_II_III"/>
    <property type="match status" value="1"/>
</dbReference>
<dbReference type="GO" id="GO:0051607">
    <property type="term" value="P:defense response to virus"/>
    <property type="evidence" value="ECO:0007669"/>
    <property type="project" value="UniProtKB-UniRule"/>
</dbReference>
<evidence type="ECO:0000256" key="3">
    <source>
        <dbReference type="ARBA" id="ARBA00022722"/>
    </source>
</evidence>
<dbReference type="RefSeq" id="WP_014624353.1">
    <property type="nucleotide sequence ID" value="NC_017583.1"/>
</dbReference>
<dbReference type="NCBIfam" id="TIGR01573">
    <property type="entry name" value="cas2"/>
    <property type="match status" value="1"/>
</dbReference>
<evidence type="ECO:0000313" key="11">
    <source>
        <dbReference type="Proteomes" id="UP000007254"/>
    </source>
</evidence>
<sequence length="90" mass="10574">MEEKDPNTLVVYDIPDDRTRNKVADACLDYGLDRIQYSAFLGWLLPTQQDELFLKLTRILGKKEGNIQLFTFCSRDWKKHKTIEQKGKPK</sequence>
<protein>
    <recommendedName>
        <fullName evidence="9">CRISPR-associated endoribonuclease Cas2</fullName>
        <ecNumber evidence="9">3.1.-.-</ecNumber>
    </recommendedName>
</protein>
<dbReference type="OrthoDB" id="9798176at2"/>
<dbReference type="KEGG" id="stq:Spith_0696"/>
<evidence type="ECO:0000256" key="7">
    <source>
        <dbReference type="ARBA" id="ARBA00022842"/>
    </source>
</evidence>
<keyword evidence="7 9" id="KW-0460">Magnesium</keyword>
<evidence type="ECO:0000256" key="8">
    <source>
        <dbReference type="ARBA" id="ARBA00023118"/>
    </source>
</evidence>
<dbReference type="GO" id="GO:0016787">
    <property type="term" value="F:hydrolase activity"/>
    <property type="evidence" value="ECO:0007669"/>
    <property type="project" value="UniProtKB-KW"/>
</dbReference>
<evidence type="ECO:0000256" key="6">
    <source>
        <dbReference type="ARBA" id="ARBA00022801"/>
    </source>
</evidence>
<keyword evidence="3 9" id="KW-0540">Nuclease</keyword>
<evidence type="ECO:0000313" key="10">
    <source>
        <dbReference type="EMBL" id="AEJ60975.1"/>
    </source>
</evidence>
<gene>
    <name evidence="9" type="primary">cas2</name>
    <name evidence="10" type="ordered locus">Spith_0696</name>
</gene>
<evidence type="ECO:0000256" key="9">
    <source>
        <dbReference type="HAMAP-Rule" id="MF_01471"/>
    </source>
</evidence>
<dbReference type="PANTHER" id="PTHR34405">
    <property type="entry name" value="CRISPR-ASSOCIATED ENDORIBONUCLEASE CAS2"/>
    <property type="match status" value="1"/>
</dbReference>
<dbReference type="Gene3D" id="3.30.70.240">
    <property type="match status" value="1"/>
</dbReference>
<dbReference type="STRING" id="869211.Spith_0696"/>
<dbReference type="SUPFAM" id="SSF143430">
    <property type="entry name" value="TTP0101/SSO1404-like"/>
    <property type="match status" value="1"/>
</dbReference>
<dbReference type="EMBL" id="CP002903">
    <property type="protein sequence ID" value="AEJ60975.1"/>
    <property type="molecule type" value="Genomic_DNA"/>
</dbReference>
<dbReference type="HAMAP" id="MF_01471">
    <property type="entry name" value="Cas2"/>
    <property type="match status" value="1"/>
</dbReference>
<keyword evidence="5 9" id="KW-0255">Endonuclease</keyword>
<dbReference type="InterPro" id="IPR019199">
    <property type="entry name" value="Virulence_VapD/CRISPR_Cas2"/>
</dbReference>
<comment type="cofactor">
    <cofactor evidence="1 9">
        <name>Mg(2+)</name>
        <dbReference type="ChEBI" id="CHEBI:18420"/>
    </cofactor>
</comment>
<evidence type="ECO:0000256" key="4">
    <source>
        <dbReference type="ARBA" id="ARBA00022723"/>
    </source>
</evidence>
<keyword evidence="4 9" id="KW-0479">Metal-binding</keyword>
<dbReference type="AlphaFoldDB" id="G0GAL0"/>
<dbReference type="HOGENOM" id="CLU_161124_2_1_12"/>
<accession>G0GAL0</accession>
<feature type="binding site" evidence="9">
    <location>
        <position position="13"/>
    </location>
    <ligand>
        <name>Mg(2+)</name>
        <dbReference type="ChEBI" id="CHEBI:18420"/>
        <note>catalytic</note>
    </ligand>
</feature>
<dbReference type="GO" id="GO:0004521">
    <property type="term" value="F:RNA endonuclease activity"/>
    <property type="evidence" value="ECO:0007669"/>
    <property type="project" value="InterPro"/>
</dbReference>
<keyword evidence="11" id="KW-1185">Reference proteome</keyword>
<dbReference type="InterPro" id="IPR021127">
    <property type="entry name" value="CRISPR_associated_Cas2"/>
</dbReference>